<dbReference type="InterPro" id="IPR011990">
    <property type="entry name" value="TPR-like_helical_dom_sf"/>
</dbReference>
<keyword evidence="9" id="KW-0206">Cytoskeleton</keyword>
<dbReference type="PANTHER" id="PTHR45783">
    <property type="entry name" value="KINESIN LIGHT CHAIN"/>
    <property type="match status" value="1"/>
</dbReference>
<gene>
    <name evidence="10" type="ordered locus">MLP_01000</name>
</gene>
<reference evidence="10 11" key="1">
    <citation type="submission" date="2011-05" db="EMBL/GenBank/DDBJ databases">
        <title>Whole genome sequence of Microlunatus phosphovorus NM-1.</title>
        <authorList>
            <person name="Hosoyama A."/>
            <person name="Sasaki K."/>
            <person name="Harada T."/>
            <person name="Igarashi R."/>
            <person name="Kawakoshi A."/>
            <person name="Sasagawa M."/>
            <person name="Fukada J."/>
            <person name="Nakamura S."/>
            <person name="Katano Y."/>
            <person name="Hanada S."/>
            <person name="Kamagata Y."/>
            <person name="Nakamura N."/>
            <person name="Yamazaki S."/>
            <person name="Fujita N."/>
        </authorList>
    </citation>
    <scope>NUCLEOTIDE SEQUENCE [LARGE SCALE GENOMIC DNA]</scope>
    <source>
        <strain evidence="11">ATCC 700054 / DSM 10555 / JCM 9379 / NBRC 101784 / NCIMB 13414 / VKM Ac-1990 / NM-1</strain>
    </source>
</reference>
<evidence type="ECO:0000313" key="11">
    <source>
        <dbReference type="Proteomes" id="UP000007947"/>
    </source>
</evidence>
<dbReference type="GO" id="GO:0005871">
    <property type="term" value="C:kinesin complex"/>
    <property type="evidence" value="ECO:0007669"/>
    <property type="project" value="InterPro"/>
</dbReference>
<keyword evidence="11" id="KW-1185">Reference proteome</keyword>
<organism evidence="10 11">
    <name type="scientific">Microlunatus phosphovorus (strain ATCC 700054 / DSM 10555 / JCM 9379 / NBRC 101784 / NCIMB 13414 / VKM Ac-1990 / NM-1)</name>
    <dbReference type="NCBI Taxonomy" id="1032480"/>
    <lineage>
        <taxon>Bacteria</taxon>
        <taxon>Bacillati</taxon>
        <taxon>Actinomycetota</taxon>
        <taxon>Actinomycetes</taxon>
        <taxon>Propionibacteriales</taxon>
        <taxon>Propionibacteriaceae</taxon>
        <taxon>Microlunatus</taxon>
    </lineage>
</organism>
<protein>
    <submittedName>
        <fullName evidence="10">Uncharacterized protein</fullName>
    </submittedName>
</protein>
<dbReference type="AlphaFoldDB" id="F5XGK7"/>
<keyword evidence="4" id="KW-0493">Microtubule</keyword>
<dbReference type="SUPFAM" id="SSF48452">
    <property type="entry name" value="TPR-like"/>
    <property type="match status" value="4"/>
</dbReference>
<dbReference type="Pfam" id="PF13374">
    <property type="entry name" value="TPR_10"/>
    <property type="match status" value="2"/>
</dbReference>
<comment type="subcellular location">
    <subcellularLocation>
        <location evidence="1">Cytoplasm</location>
        <location evidence="1">Cytoskeleton</location>
    </subcellularLocation>
</comment>
<dbReference type="Pfam" id="PF13424">
    <property type="entry name" value="TPR_12"/>
    <property type="match status" value="4"/>
</dbReference>
<name>F5XGK7_MICPN</name>
<evidence type="ECO:0000256" key="2">
    <source>
        <dbReference type="ARBA" id="ARBA00009622"/>
    </source>
</evidence>
<dbReference type="GO" id="GO:0005737">
    <property type="term" value="C:cytoplasm"/>
    <property type="evidence" value="ECO:0007669"/>
    <property type="project" value="TreeGrafter"/>
</dbReference>
<evidence type="ECO:0000256" key="8">
    <source>
        <dbReference type="ARBA" id="ARBA00023175"/>
    </source>
</evidence>
<dbReference type="eggNOG" id="COG0457">
    <property type="taxonomic scope" value="Bacteria"/>
</dbReference>
<accession>F5XGK7</accession>
<dbReference type="InterPro" id="IPR002151">
    <property type="entry name" value="Kinesin_light"/>
</dbReference>
<dbReference type="EMBL" id="AP012204">
    <property type="protein sequence ID" value="BAK33114.1"/>
    <property type="molecule type" value="Genomic_DNA"/>
</dbReference>
<dbReference type="Proteomes" id="UP000007947">
    <property type="component" value="Chromosome"/>
</dbReference>
<keyword evidence="6" id="KW-0802">TPR repeat</keyword>
<dbReference type="STRING" id="1032480.MLP_01000"/>
<evidence type="ECO:0000256" key="3">
    <source>
        <dbReference type="ARBA" id="ARBA00022490"/>
    </source>
</evidence>
<dbReference type="GO" id="GO:0019894">
    <property type="term" value="F:kinesin binding"/>
    <property type="evidence" value="ECO:0007669"/>
    <property type="project" value="TreeGrafter"/>
</dbReference>
<evidence type="ECO:0000313" key="10">
    <source>
        <dbReference type="EMBL" id="BAK33114.1"/>
    </source>
</evidence>
<evidence type="ECO:0000256" key="6">
    <source>
        <dbReference type="ARBA" id="ARBA00022803"/>
    </source>
</evidence>
<evidence type="ECO:0000256" key="7">
    <source>
        <dbReference type="ARBA" id="ARBA00023054"/>
    </source>
</evidence>
<evidence type="ECO:0000256" key="4">
    <source>
        <dbReference type="ARBA" id="ARBA00022701"/>
    </source>
</evidence>
<evidence type="ECO:0000256" key="1">
    <source>
        <dbReference type="ARBA" id="ARBA00004245"/>
    </source>
</evidence>
<keyword evidence="8" id="KW-0505">Motor protein</keyword>
<dbReference type="HOGENOM" id="CLU_279902_0_0_11"/>
<dbReference type="KEGG" id="mph:MLP_01000"/>
<sequence>MLGVGHSQLLIDLVTRFDAIVSGDVTVPRAIVLEGPSGIGKSRIIRELYRALQARQSAPAYWPPLPEGIFPETGRGAGADPMPDRKRLGPPLNGFVWPGGARPGFSWWEFSCERMRQGDLLDVVSQARPALEAHYLPVRLAWHDAAGWPARLRAQRPQIIARAKEAATTSGMETAEAILDAAGVVVPGLDLALIWVTLGFKAYRQRLSEMSALQTNVRLGGEAAYQQTSDAAQLATKLRQVAHPKVPALVVVEDIHLLGPDLVKFLTVMSQRDPDRPVMVIGTAWPEGRHNPNYDRWLRGTGAAGNLELRQMPALQTHDLVRLVRRFAPAIDDRTAILVAKRYPNPLALKLFLSLKDTQDQIQHAGGRLIITDTNLDQLPREIFNLYWLRWQELPELTRTVLSYTAGTLPPNQPTFPFSIELVANAIASTDPSVVCAVHTAAQKLREAGDQYGWIASDTTGMCWFREGLLTEVAENELSRRERAAATESIRIQLVAAIDDRRRDHYWLPLNDQTLNHSCIWLIALLPLDHEAATVTEAVAVVHTARMHAASHEPDTAARLFADPRLGILDPAHPDTVTIHNEHATCLLELGQVQIAIAKLDALVAHAEQVLGPNHVNTLRSRNSLALAYESSGDLTLAISLHEQTLTDTEQIFGSDHPNTLTSMSNLAHACESAGKLKRAIALNEKALDDRNRILGHDHPDTLASMNSLAGTYQSTGAYADAISLYEQTLSAREKLLGEQHFDAIQSRNDLASAYLVKGDYAKAISLNEKSLAVAERILGADHPNTLTARSNLAVAHLSLNHLEQATPLLEQTVVDMERILGPDHPDTLTSRNSLAAAYRAAGDTHRAIPLLKQTLDARTRILGPDNPSTLQSRNNLGHAYQSAGEFSLAISLLEKTVSDVERVLGSDHPDTLTSRNNLAAAYLSDGQFNHAVPLYEQTLADRKRILGSDHPDTLQSLNSLATAYLGDGQLKQAVPLYEQTLADRKRILGPDSHKTIESQENLAFAYQMAGEAERAIPLYEQALAGRTRVFGADHPDAKMALNRLELTLELSIRAVTGGLREPSSES</sequence>
<evidence type="ECO:0000256" key="5">
    <source>
        <dbReference type="ARBA" id="ARBA00022737"/>
    </source>
</evidence>
<dbReference type="PANTHER" id="PTHR45783:SF3">
    <property type="entry name" value="KINESIN LIGHT CHAIN"/>
    <property type="match status" value="1"/>
</dbReference>
<keyword evidence="5" id="KW-0677">Repeat</keyword>
<dbReference type="PRINTS" id="PR00381">
    <property type="entry name" value="KINESINLIGHT"/>
</dbReference>
<dbReference type="InterPro" id="IPR019734">
    <property type="entry name" value="TPR_rpt"/>
</dbReference>
<proteinExistence type="inferred from homology"/>
<dbReference type="SUPFAM" id="SSF52540">
    <property type="entry name" value="P-loop containing nucleoside triphosphate hydrolases"/>
    <property type="match status" value="1"/>
</dbReference>
<comment type="similarity">
    <text evidence="2">Belongs to the kinesin light chain family.</text>
</comment>
<dbReference type="InterPro" id="IPR027417">
    <property type="entry name" value="P-loop_NTPase"/>
</dbReference>
<keyword evidence="3" id="KW-0963">Cytoplasm</keyword>
<evidence type="ECO:0000256" key="9">
    <source>
        <dbReference type="ARBA" id="ARBA00023212"/>
    </source>
</evidence>
<dbReference type="SMART" id="SM00028">
    <property type="entry name" value="TPR"/>
    <property type="match status" value="8"/>
</dbReference>
<keyword evidence="7" id="KW-0175">Coiled coil</keyword>
<dbReference type="GO" id="GO:0007018">
    <property type="term" value="P:microtubule-based movement"/>
    <property type="evidence" value="ECO:0007669"/>
    <property type="project" value="TreeGrafter"/>
</dbReference>
<dbReference type="GO" id="GO:0005874">
    <property type="term" value="C:microtubule"/>
    <property type="evidence" value="ECO:0007669"/>
    <property type="project" value="UniProtKB-KW"/>
</dbReference>
<dbReference type="Gene3D" id="1.25.40.10">
    <property type="entry name" value="Tetratricopeptide repeat domain"/>
    <property type="match status" value="3"/>
</dbReference>